<name>A0ABQ9FQY3_TEGGR</name>
<feature type="domain" description="REJ" evidence="14">
    <location>
        <begin position="1"/>
        <end position="262"/>
    </location>
</feature>
<comment type="caution">
    <text evidence="15">The sequence shown here is derived from an EMBL/GenBank/DDBJ whole genome shotgun (WGS) entry which is preliminary data.</text>
</comment>
<dbReference type="InterPro" id="IPR046791">
    <property type="entry name" value="Polycystin_dom"/>
</dbReference>
<keyword evidence="8" id="KW-0325">Glycoprotein</keyword>
<dbReference type="InterPro" id="IPR003915">
    <property type="entry name" value="PKD_2"/>
</dbReference>
<keyword evidence="4" id="KW-0732">Signal</keyword>
<evidence type="ECO:0000259" key="12">
    <source>
        <dbReference type="PROSITE" id="PS50095"/>
    </source>
</evidence>
<dbReference type="PANTHER" id="PTHR10877">
    <property type="entry name" value="POLYCYSTIN FAMILY MEMBER"/>
    <property type="match status" value="1"/>
</dbReference>
<feature type="transmembrane region" description="Helical" evidence="11">
    <location>
        <begin position="1650"/>
        <end position="1669"/>
    </location>
</feature>
<dbReference type="Pfam" id="PF08016">
    <property type="entry name" value="PKD_channel"/>
    <property type="match status" value="1"/>
</dbReference>
<comment type="caution">
    <text evidence="9">Lacks conserved residue(s) required for the propagation of feature annotation.</text>
</comment>
<evidence type="ECO:0000256" key="6">
    <source>
        <dbReference type="ARBA" id="ARBA00023136"/>
    </source>
</evidence>
<comment type="subcellular location">
    <subcellularLocation>
        <location evidence="1">Membrane</location>
        <topology evidence="1">Multi-pass membrane protein</topology>
    </subcellularLocation>
</comment>
<evidence type="ECO:0000256" key="4">
    <source>
        <dbReference type="ARBA" id="ARBA00022729"/>
    </source>
</evidence>
<feature type="transmembrane region" description="Helical" evidence="11">
    <location>
        <begin position="1237"/>
        <end position="1259"/>
    </location>
</feature>
<keyword evidence="5 11" id="KW-1133">Transmembrane helix</keyword>
<feature type="non-terminal residue" evidence="15">
    <location>
        <position position="1851"/>
    </location>
</feature>
<feature type="transmembrane region" description="Helical" evidence="11">
    <location>
        <begin position="1266"/>
        <end position="1285"/>
    </location>
</feature>
<protein>
    <recommendedName>
        <fullName evidence="17">Polycystic kidney disease protein 1-like 2</fullName>
    </recommendedName>
</protein>
<dbReference type="InterPro" id="IPR002859">
    <property type="entry name" value="PKD/REJ-like"/>
</dbReference>
<evidence type="ECO:0008006" key="17">
    <source>
        <dbReference type="Google" id="ProtNLM"/>
    </source>
</evidence>
<dbReference type="PROSITE" id="PS50095">
    <property type="entry name" value="PLAT"/>
    <property type="match status" value="1"/>
</dbReference>
<dbReference type="InterPro" id="IPR000203">
    <property type="entry name" value="GPS"/>
</dbReference>
<feature type="transmembrane region" description="Helical" evidence="11">
    <location>
        <begin position="1350"/>
        <end position="1368"/>
    </location>
</feature>
<evidence type="ECO:0000259" key="13">
    <source>
        <dbReference type="PROSITE" id="PS50221"/>
    </source>
</evidence>
<feature type="transmembrane region" description="Helical" evidence="11">
    <location>
        <begin position="1794"/>
        <end position="1819"/>
    </location>
</feature>
<dbReference type="Gene3D" id="2.60.220.50">
    <property type="match status" value="1"/>
</dbReference>
<gene>
    <name evidence="15" type="ORF">KUTeg_003776</name>
</gene>
<dbReference type="Pfam" id="PF01477">
    <property type="entry name" value="PLAT"/>
    <property type="match status" value="1"/>
</dbReference>
<evidence type="ECO:0000256" key="5">
    <source>
        <dbReference type="ARBA" id="ARBA00022989"/>
    </source>
</evidence>
<keyword evidence="16" id="KW-1185">Reference proteome</keyword>
<dbReference type="EMBL" id="JARBDR010000214">
    <property type="protein sequence ID" value="KAJ8318685.1"/>
    <property type="molecule type" value="Genomic_DNA"/>
</dbReference>
<keyword evidence="6 11" id="KW-0472">Membrane</keyword>
<feature type="region of interest" description="Disordered" evidence="10">
    <location>
        <begin position="411"/>
        <end position="447"/>
    </location>
</feature>
<feature type="transmembrane region" description="Helical" evidence="11">
    <location>
        <begin position="1064"/>
        <end position="1085"/>
    </location>
</feature>
<keyword evidence="7" id="KW-1015">Disulfide bond</keyword>
<dbReference type="InterPro" id="IPR014010">
    <property type="entry name" value="REJ_dom"/>
</dbReference>
<dbReference type="SMART" id="SM00308">
    <property type="entry name" value="LH2"/>
    <property type="match status" value="1"/>
</dbReference>
<feature type="transmembrane region" description="Helical" evidence="11">
    <location>
        <begin position="1736"/>
        <end position="1756"/>
    </location>
</feature>
<dbReference type="SMART" id="SM00303">
    <property type="entry name" value="GPS"/>
    <property type="match status" value="1"/>
</dbReference>
<dbReference type="InterPro" id="IPR001024">
    <property type="entry name" value="PLAT/LH2_dom"/>
</dbReference>
<dbReference type="Pfam" id="PF01825">
    <property type="entry name" value="GPS"/>
    <property type="match status" value="1"/>
</dbReference>
<dbReference type="InterPro" id="IPR057244">
    <property type="entry name" value="GAIN_B"/>
</dbReference>
<dbReference type="Pfam" id="PF20519">
    <property type="entry name" value="Polycystin_dom"/>
    <property type="match status" value="1"/>
</dbReference>
<evidence type="ECO:0000313" key="16">
    <source>
        <dbReference type="Proteomes" id="UP001217089"/>
    </source>
</evidence>
<feature type="compositionally biased region" description="Low complexity" evidence="10">
    <location>
        <begin position="423"/>
        <end position="444"/>
    </location>
</feature>
<dbReference type="SUPFAM" id="SSF49723">
    <property type="entry name" value="Lipase/lipooxygenase domain (PLAT/LH2 domain)"/>
    <property type="match status" value="1"/>
</dbReference>
<feature type="compositionally biased region" description="Basic and acidic residues" evidence="10">
    <location>
        <begin position="1154"/>
        <end position="1163"/>
    </location>
</feature>
<feature type="transmembrane region" description="Helical" evidence="11">
    <location>
        <begin position="1022"/>
        <end position="1044"/>
    </location>
</feature>
<evidence type="ECO:0000256" key="8">
    <source>
        <dbReference type="ARBA" id="ARBA00023180"/>
    </source>
</evidence>
<accession>A0ABQ9FQY3</accession>
<dbReference type="Gene3D" id="2.60.60.20">
    <property type="entry name" value="PLAT/LH2 domain"/>
    <property type="match status" value="1"/>
</dbReference>
<keyword evidence="3 11" id="KW-0812">Transmembrane</keyword>
<evidence type="ECO:0000256" key="1">
    <source>
        <dbReference type="ARBA" id="ARBA00004141"/>
    </source>
</evidence>
<evidence type="ECO:0000256" key="3">
    <source>
        <dbReference type="ARBA" id="ARBA00022692"/>
    </source>
</evidence>
<evidence type="ECO:0000256" key="9">
    <source>
        <dbReference type="PROSITE-ProRule" id="PRU00152"/>
    </source>
</evidence>
<dbReference type="InterPro" id="IPR013122">
    <property type="entry name" value="PKD1_2_channel"/>
</dbReference>
<feature type="transmembrane region" description="Helical" evidence="11">
    <location>
        <begin position="1604"/>
        <end position="1627"/>
    </location>
</feature>
<dbReference type="Proteomes" id="UP001217089">
    <property type="component" value="Unassembled WGS sequence"/>
</dbReference>
<dbReference type="PROSITE" id="PS51111">
    <property type="entry name" value="REJ"/>
    <property type="match status" value="1"/>
</dbReference>
<evidence type="ECO:0000259" key="14">
    <source>
        <dbReference type="PROSITE" id="PS51111"/>
    </source>
</evidence>
<organism evidence="15 16">
    <name type="scientific">Tegillarca granosa</name>
    <name type="common">Malaysian cockle</name>
    <name type="synonym">Anadara granosa</name>
    <dbReference type="NCBI Taxonomy" id="220873"/>
    <lineage>
        <taxon>Eukaryota</taxon>
        <taxon>Metazoa</taxon>
        <taxon>Spiralia</taxon>
        <taxon>Lophotrochozoa</taxon>
        <taxon>Mollusca</taxon>
        <taxon>Bivalvia</taxon>
        <taxon>Autobranchia</taxon>
        <taxon>Pteriomorphia</taxon>
        <taxon>Arcoida</taxon>
        <taxon>Arcoidea</taxon>
        <taxon>Arcidae</taxon>
        <taxon>Tegillarca</taxon>
    </lineage>
</organism>
<evidence type="ECO:0000256" key="11">
    <source>
        <dbReference type="SAM" id="Phobius"/>
    </source>
</evidence>
<dbReference type="Pfam" id="PF02010">
    <property type="entry name" value="REJ"/>
    <property type="match status" value="1"/>
</dbReference>
<evidence type="ECO:0000256" key="10">
    <source>
        <dbReference type="SAM" id="MobiDB-lite"/>
    </source>
</evidence>
<evidence type="ECO:0000256" key="2">
    <source>
        <dbReference type="ARBA" id="ARBA00007200"/>
    </source>
</evidence>
<evidence type="ECO:0000313" key="15">
    <source>
        <dbReference type="EMBL" id="KAJ8318685.1"/>
    </source>
</evidence>
<proteinExistence type="inferred from homology"/>
<dbReference type="PANTHER" id="PTHR10877:SF194">
    <property type="entry name" value="LOCATION OF VULVA DEFECTIVE 1"/>
    <property type="match status" value="1"/>
</dbReference>
<dbReference type="InterPro" id="IPR051223">
    <property type="entry name" value="Polycystin"/>
</dbReference>
<dbReference type="PRINTS" id="PR01433">
    <property type="entry name" value="POLYCYSTIN2"/>
</dbReference>
<feature type="domain" description="PLAT" evidence="12">
    <location>
        <begin position="856"/>
        <end position="976"/>
    </location>
</feature>
<dbReference type="PROSITE" id="PS50221">
    <property type="entry name" value="GAIN_B"/>
    <property type="match status" value="1"/>
</dbReference>
<feature type="transmembrane region" description="Helical" evidence="11">
    <location>
        <begin position="1202"/>
        <end position="1225"/>
    </location>
</feature>
<feature type="transmembrane region" description="Helical" evidence="11">
    <location>
        <begin position="774"/>
        <end position="794"/>
    </location>
</feature>
<sequence>MNPSGEFSLKRVCQECHVYDKITYLWTLFMKNESTETFVQVNDLPDKVTTGIYGSAIAFASKTLIGGQTYQLRLDAKVYGYASTFTVYEFITNLPPYGGNCSISPKSEAENENGFALDTRFIINCFGWLNPGEESELGAGLLYRFWTNPRGIDHVQLLYYGQDPYTPESQFPLGPENEDFYHDVVVKISNPIGEHVETHLEVQVKIPVQEENVDNLLQLATGDFNELTSLLRSGKDQEAKQLIVAVASLINTVEPEVSQEEDAVYVSTSNVTVVPIETNVKTTPKPISEKEQEKLKAKRTELRTAVLKTLSTEEEPLTFDSLQQTVMCFKVITDESSELTDESQDVAVAAMSKMADTMKSMQNQARSQSVVQKHDTAEDILACLGNVVEAATDKTLQEIFKQNLIESSNIDGSATTDTEVDGQTSQQETDTEQQSSDTGTTSTEETQKVKGIASKVLSVANVVYQTIMKNIAPGEPPVILNSPLLKIVAERKEASKLNNTKLDAVLSAKINPFLWDNTAKFIDTAVLSMNLYDTNGEEISVSGLNEDIVIDLAVNSSKLKTEYHSHTPNDTETLAYHAFEARSNYSSVHLIFRPHAQEELEVLVKFGGKPVPDDFDINMTIPLDIPSGENLSIALRDELSHTLFISPEIIQMHGGGIFMLEFGRILIMIDKSVNKSNVIEDYEDYYDYGENTVAAEYSVNYSLTVVTSGCFYWDNISEYWTSSGCKVSHLSNSNFTRCLCNHLTSFGADFFVPPNSIDFSTVFTNLDQKIRDNWSVLATLVIIVVLYIAGVIWARIQDKRDILKGTKRENFTRINGAKEGDFDPYFVEFFMSWQYVSRMANWGVAPLADNIIGDGYFYQLTVCTGMRRGAGTHSKVHFVLAGDHGDTGVRQLIDEKEIKTFSRGSINYFVMSVSDWLGPLTFLRIWHDNTGKGKFQGWYLSEIVVTDLQTDDMYVFLCNKWLAVEEEDGMIDRLLPVAATEDLTSFQTLFATKTKKSITDSHLWISVFSRPHRSNFTRVQRVSCILSLIMTTMVANAMFFNAGGYETDQESISLGPFIFSLKEIYISFVSSLIVFPVNVIIDQIFRKTKTKQNKIENTFIKTTEPLAILSQIRLKPRKFSKTNQLDDVTDFDFQDGLQKEGEKPPNTPDINEDMETHESKESQESLIQKHIKKKKASAATTPYSTSDLKRKKRKTKLNLPHWWLYIGWTLVFLSTIVSGFITFLYSMEWGKEKSLAWLSSMLLAITESVIVIQPFKIYLTIIIKRLSNTIMEFIILIAMLLSAILKRPDIEDENDGNFDVPSVAINKIEEYVYSKPQKALRPALKVNPPDMEKLAFAREQRLNELEMDRIIKEIIFYFIFLTLIILVASHNRDTRSFQVKNGVADIISGNHKLAKVKNVYDFWHWLRFSLMPRLYVTKDWNNMDIGEIGDRIVDTQVAYRVGPVRLRQQRVKQERCTIPFLMYGFIDSCSKDWSVGNEDYGNYKERWKPILPNETLDSFRNYPWKYKSFFDNEGVPFVGDVGVYPGGGFVADLIGNEPRVSRLLEHLSTKEWIDRFTRVIFIEFTVYNPNVNMFTTVTIAFEMPTTGQLITQVSIKTFRLFSYLGGYGIFVIICEIASLACVIYFFVREFRNIRRLKSEYFRSFWNCVELLNISLALVSFVMYMIRHAITSNKVKKVKKLRDRFHNFQKVAMWDEVFGYLVAFLVFLSILKVIHLFRFNRKMSMLAGTLKNSAKDISAYSVVFVIFLLSYSFWGYIMFGPYMESYRNLFTSLETLITFALGSFDYVALETVNRVFGPMFFFSFFFAVICMLLNVFLTILNESISATKSDVLHQSNQHEIVSFMWKRFKQWT</sequence>
<dbReference type="InterPro" id="IPR046338">
    <property type="entry name" value="GAIN_dom_sf"/>
</dbReference>
<evidence type="ECO:0000256" key="7">
    <source>
        <dbReference type="ARBA" id="ARBA00023157"/>
    </source>
</evidence>
<feature type="region of interest" description="Disordered" evidence="10">
    <location>
        <begin position="1135"/>
        <end position="1163"/>
    </location>
</feature>
<reference evidence="15 16" key="1">
    <citation type="submission" date="2022-12" db="EMBL/GenBank/DDBJ databases">
        <title>Chromosome-level genome of Tegillarca granosa.</title>
        <authorList>
            <person name="Kim J."/>
        </authorList>
    </citation>
    <scope>NUCLEOTIDE SEQUENCE [LARGE SCALE GENOMIC DNA]</scope>
    <source>
        <strain evidence="15">Teg-2019</strain>
        <tissue evidence="15">Adductor muscle</tissue>
    </source>
</reference>
<dbReference type="InterPro" id="IPR036392">
    <property type="entry name" value="PLAT/LH2_dom_sf"/>
</dbReference>
<comment type="similarity">
    <text evidence="2">Belongs to the polycystin family.</text>
</comment>
<feature type="domain" description="GAIN-B" evidence="13">
    <location>
        <begin position="586"/>
        <end position="758"/>
    </location>
</feature>
<feature type="transmembrane region" description="Helical" evidence="11">
    <location>
        <begin position="1690"/>
        <end position="1716"/>
    </location>
</feature>